<dbReference type="EMBL" id="LWCI01000001">
    <property type="protein sequence ID" value="KZS68437.1"/>
    <property type="molecule type" value="Genomic_DNA"/>
</dbReference>
<dbReference type="Proteomes" id="UP000077342">
    <property type="component" value="Unassembled WGS sequence"/>
</dbReference>
<evidence type="ECO:0008006" key="4">
    <source>
        <dbReference type="Google" id="ProtNLM"/>
    </source>
</evidence>
<keyword evidence="3" id="KW-1185">Reference proteome</keyword>
<dbReference type="PANTHER" id="PTHR36974">
    <property type="entry name" value="MEMBRANE PROTEIN-RELATED"/>
    <property type="match status" value="1"/>
</dbReference>
<protein>
    <recommendedName>
        <fullName evidence="4">DoxX family protein</fullName>
    </recommendedName>
</protein>
<dbReference type="AlphaFoldDB" id="A0A164F7F2"/>
<keyword evidence="1" id="KW-0472">Membrane</keyword>
<gene>
    <name evidence="2" type="ORF">A4G28_03730</name>
</gene>
<feature type="transmembrane region" description="Helical" evidence="1">
    <location>
        <begin position="58"/>
        <end position="75"/>
    </location>
</feature>
<dbReference type="RefSeq" id="WP_075509020.1">
    <property type="nucleotide sequence ID" value="NZ_LWCI01000001.1"/>
</dbReference>
<name>A0A164F7F2_9MYCO</name>
<feature type="transmembrane region" description="Helical" evidence="1">
    <location>
        <begin position="25"/>
        <end position="43"/>
    </location>
</feature>
<keyword evidence="1" id="KW-0812">Transmembrane</keyword>
<keyword evidence="1" id="KW-1133">Transmembrane helix</keyword>
<reference evidence="3" key="1">
    <citation type="submission" date="2016-04" db="EMBL/GenBank/DDBJ databases">
        <authorList>
            <person name="Strapagiel D."/>
            <person name="Borowka P."/>
            <person name="Marciniak B."/>
            <person name="Bakula Z."/>
            <person name="Van Ingen J."/>
            <person name="Safianowska A."/>
            <person name="Dziadek J."/>
            <person name="Jagielski T."/>
        </authorList>
    </citation>
    <scope>NUCLEOTIDE SEQUENCE [LARGE SCALE GENOMIC DNA]</scope>
    <source>
        <strain evidence="3">1010001458</strain>
    </source>
</reference>
<evidence type="ECO:0000313" key="2">
    <source>
        <dbReference type="EMBL" id="KZS68437.1"/>
    </source>
</evidence>
<evidence type="ECO:0000256" key="1">
    <source>
        <dbReference type="SAM" id="Phobius"/>
    </source>
</evidence>
<proteinExistence type="predicted"/>
<comment type="caution">
    <text evidence="2">The sequence shown here is derived from an EMBL/GenBank/DDBJ whole genome shotgun (WGS) entry which is preliminary data.</text>
</comment>
<evidence type="ECO:0000313" key="3">
    <source>
        <dbReference type="Proteomes" id="UP000077342"/>
    </source>
</evidence>
<dbReference type="PANTHER" id="PTHR36974:SF1">
    <property type="entry name" value="DOXX FAMILY MEMBRANE PROTEIN"/>
    <property type="match status" value="1"/>
</dbReference>
<organism evidence="2 3">
    <name type="scientific">Mycobacterium ostraviense</name>
    <dbReference type="NCBI Taxonomy" id="2738409"/>
    <lineage>
        <taxon>Bacteria</taxon>
        <taxon>Bacillati</taxon>
        <taxon>Actinomycetota</taxon>
        <taxon>Actinomycetes</taxon>
        <taxon>Mycobacteriales</taxon>
        <taxon>Mycobacteriaceae</taxon>
        <taxon>Mycobacterium</taxon>
    </lineage>
</organism>
<feature type="transmembrane region" description="Helical" evidence="1">
    <location>
        <begin position="82"/>
        <end position="106"/>
    </location>
</feature>
<accession>A0A164F7F2</accession>
<sequence length="138" mass="15153">MSPGQNPKSSVPEPAGARRDRNQIAAYRIAALLISVGTIHFVAPKPFDDIIPAGNPRLYTYVSGVAELVIGALLLPRRTRRLAALAAAGLFVAVFPGNLNMVRLWWDKPWPMRIIALARLPLQLPMITTALKISRNSY</sequence>